<dbReference type="GO" id="GO:0016787">
    <property type="term" value="F:hydrolase activity"/>
    <property type="evidence" value="ECO:0007669"/>
    <property type="project" value="UniProtKB-KW"/>
</dbReference>
<sequence length="759" mass="85021">MMTTIKDMVHAPVNPFFSVAVKDGKYECGNRESYYAKKLPDETFSYDISNNKVLANTDEFGTLKTVTFYRGCYTCDDIPGVWVSKDFGQAGPFCFGMTIEGEAVSLCSGSLPCQSDLAENLFPRAVFTHPSLTATVLAYAPVSADGKTRPRALIYGLYLENTTEGDVSGTVIPPEFSPNSDYFTIPDASGKMVECETMVECGKKAKCVPFHLKKGCGQWFPMVIYAPGETDAVKVIEAAGTLHWLNETLAYFRGMLGNLTMDADPLTAAIFERAVYQGISAVGMDRDGEICGSNWGTFPATRQIWMKDMYYSCLPLSMLNPDFFRQACLWFLEHGIRPEGSKYQGGVAHSLSNSLTAVLMGVLYYEATADREFFLTHREVADAFEEILEEVLALKEGDVWLFPTVWISDALALGKYHTGSNICAWKAFDGMARFMGEVFGDQEKQKKYGMISRNIKEAIETYMVTEGRFGPQYLEGIGGLTRDTQKNYPISEYEKKYVDQALTFYPDIINGDTINLMMHDGEESDTTLIPFYGYKTYDDPVVRNYARFSSSEENPTYGTECRGIKWGHESGATFPGYTTAFSGVVDEETMNGERGFMTELKRLCDLDGSWWWWPYRCDTKTGDVVRLNCCGKCGWAAGVFASLFMTQILGVRYDAPLKTLNFKPFSPGSGFEWKHARTGSGEFDFTYQKSEDRVTASVTSRVDYEVNLVLTLVTEGLPEFTDRGINAEFEEVEFLGKRAVRVHTVLKPDQRIEIAAEER</sequence>
<name>A0AA37JJD4_9FIRM</name>
<organism evidence="1 2">
    <name type="scientific">Hungatella hathewayi</name>
    <dbReference type="NCBI Taxonomy" id="154046"/>
    <lineage>
        <taxon>Bacteria</taxon>
        <taxon>Bacillati</taxon>
        <taxon>Bacillota</taxon>
        <taxon>Clostridia</taxon>
        <taxon>Lachnospirales</taxon>
        <taxon>Lachnospiraceae</taxon>
        <taxon>Hungatella</taxon>
    </lineage>
</organism>
<accession>A0AA37JJD4</accession>
<dbReference type="RefSeq" id="WP_118042068.1">
    <property type="nucleotide sequence ID" value="NZ_BQNJ01000001.1"/>
</dbReference>
<dbReference type="InterPro" id="IPR008928">
    <property type="entry name" value="6-hairpin_glycosidase_sf"/>
</dbReference>
<dbReference type="GO" id="GO:0005975">
    <property type="term" value="P:carbohydrate metabolic process"/>
    <property type="evidence" value="ECO:0007669"/>
    <property type="project" value="InterPro"/>
</dbReference>
<dbReference type="InterPro" id="IPR012341">
    <property type="entry name" value="6hp_glycosidase-like_sf"/>
</dbReference>
<reference evidence="1" key="1">
    <citation type="submission" date="2022-01" db="EMBL/GenBank/DDBJ databases">
        <title>Novel bile acid biosynthetic pathways are enriched in the microbiome of centenarians.</title>
        <authorList>
            <person name="Sato Y."/>
            <person name="Atarashi K."/>
            <person name="Plichta R.D."/>
            <person name="Arai Y."/>
            <person name="Sasajima S."/>
            <person name="Kearney M.S."/>
            <person name="Suda W."/>
            <person name="Takeshita K."/>
            <person name="Sasaki T."/>
            <person name="Okamoto S."/>
            <person name="Skelly N.A."/>
            <person name="Okamura Y."/>
            <person name="Vlamakis H."/>
            <person name="Li Y."/>
            <person name="Tanoue T."/>
            <person name="Takei H."/>
            <person name="Nittono H."/>
            <person name="Narushima S."/>
            <person name="Irie J."/>
            <person name="Itoh H."/>
            <person name="Moriya K."/>
            <person name="Sugiura Y."/>
            <person name="Suematsu M."/>
            <person name="Moritoki N."/>
            <person name="Shibata S."/>
            <person name="Littman R.D."/>
            <person name="Fischbach A.M."/>
            <person name="Uwamino Y."/>
            <person name="Inoue T."/>
            <person name="Honda A."/>
            <person name="Hattori M."/>
            <person name="Murai T."/>
            <person name="Xavier J.R."/>
            <person name="Hirose N."/>
            <person name="Honda K."/>
        </authorList>
    </citation>
    <scope>NUCLEOTIDE SEQUENCE</scope>
    <source>
        <strain evidence="1">CE91-St55</strain>
    </source>
</reference>
<gene>
    <name evidence="1" type="ORF">CE91St55_18520</name>
</gene>
<dbReference type="SUPFAM" id="SSF48208">
    <property type="entry name" value="Six-hairpin glycosidases"/>
    <property type="match status" value="1"/>
</dbReference>
<proteinExistence type="predicted"/>
<dbReference type="EMBL" id="BQNJ01000001">
    <property type="protein sequence ID" value="GKG99870.1"/>
    <property type="molecule type" value="Genomic_DNA"/>
</dbReference>
<protein>
    <submittedName>
        <fullName evidence="1">Glycoside hydrolase</fullName>
    </submittedName>
</protein>
<comment type="caution">
    <text evidence="1">The sequence shown here is derived from an EMBL/GenBank/DDBJ whole genome shotgun (WGS) entry which is preliminary data.</text>
</comment>
<evidence type="ECO:0000313" key="1">
    <source>
        <dbReference type="EMBL" id="GKG99870.1"/>
    </source>
</evidence>
<keyword evidence="1" id="KW-0378">Hydrolase</keyword>
<evidence type="ECO:0000313" key="2">
    <source>
        <dbReference type="Proteomes" id="UP001055091"/>
    </source>
</evidence>
<dbReference type="Proteomes" id="UP001055091">
    <property type="component" value="Unassembled WGS sequence"/>
</dbReference>
<dbReference type="AlphaFoldDB" id="A0AA37JJD4"/>
<dbReference type="Gene3D" id="1.50.10.10">
    <property type="match status" value="1"/>
</dbReference>